<evidence type="ECO:0000256" key="4">
    <source>
        <dbReference type="SAM" id="MobiDB-lite"/>
    </source>
</evidence>
<dbReference type="GO" id="GO:0003723">
    <property type="term" value="F:RNA binding"/>
    <property type="evidence" value="ECO:0007669"/>
    <property type="project" value="TreeGrafter"/>
</dbReference>
<dbReference type="AlphaFoldDB" id="A0AAN9T4Q5"/>
<reference evidence="5 6" key="1">
    <citation type="submission" date="2024-03" db="EMBL/GenBank/DDBJ databases">
        <title>Adaptation during the transition from Ophiocordyceps entomopathogen to insect associate is accompanied by gene loss and intensified selection.</title>
        <authorList>
            <person name="Ward C.M."/>
            <person name="Onetto C.A."/>
            <person name="Borneman A.R."/>
        </authorList>
    </citation>
    <scope>NUCLEOTIDE SEQUENCE [LARGE SCALE GENOMIC DNA]</scope>
    <source>
        <strain evidence="5">AWRI1</strain>
        <tissue evidence="5">Single Adult Female</tissue>
    </source>
</reference>
<dbReference type="Proteomes" id="UP001367676">
    <property type="component" value="Unassembled WGS sequence"/>
</dbReference>
<dbReference type="GO" id="GO:0005655">
    <property type="term" value="C:nucleolar ribonuclease P complex"/>
    <property type="evidence" value="ECO:0007669"/>
    <property type="project" value="TreeGrafter"/>
</dbReference>
<keyword evidence="3" id="KW-0819">tRNA processing</keyword>
<dbReference type="InterPro" id="IPR016195">
    <property type="entry name" value="Pol/histidinol_Pase-like"/>
</dbReference>
<dbReference type="PANTHER" id="PTHR13031">
    <property type="entry name" value="RIBONUCLEASE P SUBUNIT P30"/>
    <property type="match status" value="1"/>
</dbReference>
<sequence>MNAADISGFCDLNITYNADTKLLERIQEFDYRAIALNWTVNVSDSNITVPSKKKKGVSQNNAKIDIFPEELDLAFRNIIAKNYKHLRVFLRITIIFMNHEQLKLVLSSPQIKRYDIIAVVPVNSAAYEHACINTSIDLISFEIGVSNFKPTGKLHKTLISRSGYFEISYGQGLRSSKNRQELITMTQYFSIYGKSKNAIISSGASQYLDLRNPFDVANLGLLFGLSNDMAKKALSHNCKMLLLIAAGRKYGKTAITVELMDESEEPKRKRPKLDTNDKLTNVTQSISSLSTNESS</sequence>
<dbReference type="Pfam" id="PF01876">
    <property type="entry name" value="RNase_P_p30"/>
    <property type="match status" value="1"/>
</dbReference>
<evidence type="ECO:0000313" key="5">
    <source>
        <dbReference type="EMBL" id="KAK7572000.1"/>
    </source>
</evidence>
<comment type="caution">
    <text evidence="5">The sequence shown here is derived from an EMBL/GenBank/DDBJ whole genome shotgun (WGS) entry which is preliminary data.</text>
</comment>
<dbReference type="EMBL" id="JBBCAQ010000038">
    <property type="protein sequence ID" value="KAK7572000.1"/>
    <property type="molecule type" value="Genomic_DNA"/>
</dbReference>
<dbReference type="GO" id="GO:0008033">
    <property type="term" value="P:tRNA processing"/>
    <property type="evidence" value="ECO:0007669"/>
    <property type="project" value="UniProtKB-KW"/>
</dbReference>
<dbReference type="SUPFAM" id="SSF89550">
    <property type="entry name" value="PHP domain-like"/>
    <property type="match status" value="1"/>
</dbReference>
<gene>
    <name evidence="5" type="ORF">V9T40_014472</name>
</gene>
<comment type="subcellular location">
    <subcellularLocation>
        <location evidence="1">Nucleus</location>
    </subcellularLocation>
</comment>
<evidence type="ECO:0000256" key="2">
    <source>
        <dbReference type="ARBA" id="ARBA00007331"/>
    </source>
</evidence>
<proteinExistence type="inferred from homology"/>
<dbReference type="InterPro" id="IPR002738">
    <property type="entry name" value="RNase_P_p30"/>
</dbReference>
<organism evidence="5 6">
    <name type="scientific">Parthenolecanium corni</name>
    <dbReference type="NCBI Taxonomy" id="536013"/>
    <lineage>
        <taxon>Eukaryota</taxon>
        <taxon>Metazoa</taxon>
        <taxon>Ecdysozoa</taxon>
        <taxon>Arthropoda</taxon>
        <taxon>Hexapoda</taxon>
        <taxon>Insecta</taxon>
        <taxon>Pterygota</taxon>
        <taxon>Neoptera</taxon>
        <taxon>Paraneoptera</taxon>
        <taxon>Hemiptera</taxon>
        <taxon>Sternorrhyncha</taxon>
        <taxon>Coccoidea</taxon>
        <taxon>Coccidae</taxon>
        <taxon>Parthenolecanium</taxon>
    </lineage>
</organism>
<accession>A0AAN9T4Q5</accession>
<dbReference type="Gene3D" id="3.20.20.140">
    <property type="entry name" value="Metal-dependent hydrolases"/>
    <property type="match status" value="1"/>
</dbReference>
<feature type="region of interest" description="Disordered" evidence="4">
    <location>
        <begin position="261"/>
        <end position="295"/>
    </location>
</feature>
<evidence type="ECO:0000256" key="1">
    <source>
        <dbReference type="ARBA" id="ARBA00004123"/>
    </source>
</evidence>
<keyword evidence="6" id="KW-1185">Reference proteome</keyword>
<feature type="compositionally biased region" description="Polar residues" evidence="4">
    <location>
        <begin position="278"/>
        <end position="295"/>
    </location>
</feature>
<evidence type="ECO:0000313" key="6">
    <source>
        <dbReference type="Proteomes" id="UP001367676"/>
    </source>
</evidence>
<protein>
    <submittedName>
        <fullName evidence="5">Uncharacterized protein</fullName>
    </submittedName>
</protein>
<comment type="similarity">
    <text evidence="2">Belongs to the eukaryotic/archaeal RNase P protein component 3 family.</text>
</comment>
<dbReference type="PANTHER" id="PTHR13031:SF0">
    <property type="entry name" value="RIBONUCLEASE P PROTEIN SUBUNIT P30"/>
    <property type="match status" value="1"/>
</dbReference>
<name>A0AAN9T4Q5_9HEMI</name>
<evidence type="ECO:0000256" key="3">
    <source>
        <dbReference type="ARBA" id="ARBA00022694"/>
    </source>
</evidence>